<name>A0A9P8TVM2_9HYPO</name>
<organism evidence="2 3">
    <name type="scientific">Trichoderma cornu-damae</name>
    <dbReference type="NCBI Taxonomy" id="654480"/>
    <lineage>
        <taxon>Eukaryota</taxon>
        <taxon>Fungi</taxon>
        <taxon>Dikarya</taxon>
        <taxon>Ascomycota</taxon>
        <taxon>Pezizomycotina</taxon>
        <taxon>Sordariomycetes</taxon>
        <taxon>Hypocreomycetidae</taxon>
        <taxon>Hypocreales</taxon>
        <taxon>Hypocreaceae</taxon>
        <taxon>Trichoderma</taxon>
    </lineage>
</organism>
<protein>
    <submittedName>
        <fullName evidence="2">Uncharacterized protein</fullName>
    </submittedName>
</protein>
<keyword evidence="1" id="KW-0472">Membrane</keyword>
<dbReference type="AlphaFoldDB" id="A0A9P8TVM2"/>
<evidence type="ECO:0000313" key="2">
    <source>
        <dbReference type="EMBL" id="KAH6606709.1"/>
    </source>
</evidence>
<evidence type="ECO:0000256" key="1">
    <source>
        <dbReference type="SAM" id="Phobius"/>
    </source>
</evidence>
<dbReference type="Proteomes" id="UP000827724">
    <property type="component" value="Unassembled WGS sequence"/>
</dbReference>
<dbReference type="EMBL" id="JAIWOZ010000004">
    <property type="protein sequence ID" value="KAH6606709.1"/>
    <property type="molecule type" value="Genomic_DNA"/>
</dbReference>
<proteinExistence type="predicted"/>
<keyword evidence="1" id="KW-0812">Transmembrane</keyword>
<feature type="transmembrane region" description="Helical" evidence="1">
    <location>
        <begin position="52"/>
        <end position="74"/>
    </location>
</feature>
<accession>A0A9P8TVM2</accession>
<keyword evidence="3" id="KW-1185">Reference proteome</keyword>
<sequence>MQRCTSSIINDNGPAGIFHNDHFICRADYLGLLERRAVIIWKRPFDAYAFDIPYGLVIQRMLSILLTMVVTVGLRWRGSLRLVRDFGTAGMYGTE</sequence>
<reference evidence="2" key="1">
    <citation type="submission" date="2021-08" db="EMBL/GenBank/DDBJ databases">
        <title>Chromosome-Level Trichoderma cornu-damae using Hi-C Data.</title>
        <authorList>
            <person name="Kim C.S."/>
        </authorList>
    </citation>
    <scope>NUCLEOTIDE SEQUENCE</scope>
    <source>
        <strain evidence="2">KA19-0412C</strain>
    </source>
</reference>
<comment type="caution">
    <text evidence="2">The sequence shown here is derived from an EMBL/GenBank/DDBJ whole genome shotgun (WGS) entry which is preliminary data.</text>
</comment>
<gene>
    <name evidence="2" type="ORF">Trco_005862</name>
</gene>
<keyword evidence="1" id="KW-1133">Transmembrane helix</keyword>
<evidence type="ECO:0000313" key="3">
    <source>
        <dbReference type="Proteomes" id="UP000827724"/>
    </source>
</evidence>